<dbReference type="Proteomes" id="UP000027037">
    <property type="component" value="Unassembled WGS sequence"/>
</dbReference>
<dbReference type="AlphaFoldDB" id="A0A062U9F8"/>
<dbReference type="InterPro" id="IPR041698">
    <property type="entry name" value="Methyltransf_25"/>
</dbReference>
<feature type="domain" description="Methyltransferase" evidence="1">
    <location>
        <begin position="43"/>
        <end position="135"/>
    </location>
</feature>
<accession>A0A062U9F8</accession>
<sequence>MMDFDPDTFGTLNADDYDALHDPGTTEESVALIAELAGQGRLLELAIGTGRMALPLKARGFDISGIEGSAAMVEKLREKPGGADIPVVIGDMADCAIEGRFDFAFLVFNTMFNLTSQADQVRCFRNVADRLAPGGAFLIETFVPDFSDYRGHQSLRTRKIGFKSLWFEAKLHDPTRQVIEYQRVRITEQGVKLVPLVMRYAWPQEIDLMAELAGLELEQRWGGWAREPFTADSHMHVSLYKKAAG</sequence>
<protein>
    <recommendedName>
        <fullName evidence="1">Methyltransferase domain-containing protein</fullName>
    </recommendedName>
</protein>
<reference evidence="2 3" key="1">
    <citation type="journal article" date="2014" name="Antonie Van Leeuwenhoek">
        <title>Hyphomonas beringensis sp. nov. and Hyphomonas chukchiensis sp. nov., isolated from surface seawater of the Bering Sea and Chukchi Sea.</title>
        <authorList>
            <person name="Li C."/>
            <person name="Lai Q."/>
            <person name="Li G."/>
            <person name="Dong C."/>
            <person name="Wang J."/>
            <person name="Liao Y."/>
            <person name="Shao Z."/>
        </authorList>
    </citation>
    <scope>NUCLEOTIDE SEQUENCE [LARGE SCALE GENOMIC DNA]</scope>
    <source>
        <strain evidence="2 3">25B14_1</strain>
    </source>
</reference>
<dbReference type="RefSeq" id="WP_034790800.1">
    <property type="nucleotide sequence ID" value="NZ_AWFF01000002.1"/>
</dbReference>
<dbReference type="CDD" id="cd02440">
    <property type="entry name" value="AdoMet_MTases"/>
    <property type="match status" value="1"/>
</dbReference>
<dbReference type="Pfam" id="PF13649">
    <property type="entry name" value="Methyltransf_25"/>
    <property type="match status" value="1"/>
</dbReference>
<name>A0A062U9F8_9PROT</name>
<dbReference type="Gene3D" id="2.20.25.570">
    <property type="match status" value="1"/>
</dbReference>
<dbReference type="PATRIC" id="fig|1280946.3.peg.314"/>
<dbReference type="SUPFAM" id="SSF53335">
    <property type="entry name" value="S-adenosyl-L-methionine-dependent methyltransferases"/>
    <property type="match status" value="1"/>
</dbReference>
<dbReference type="STRING" id="1280946.HY29_07605"/>
<dbReference type="eggNOG" id="COG0030">
    <property type="taxonomic scope" value="Bacteria"/>
</dbReference>
<organism evidence="2 3">
    <name type="scientific">Hyphomonas beringensis</name>
    <dbReference type="NCBI Taxonomy" id="1280946"/>
    <lineage>
        <taxon>Bacteria</taxon>
        <taxon>Pseudomonadati</taxon>
        <taxon>Pseudomonadota</taxon>
        <taxon>Alphaproteobacteria</taxon>
        <taxon>Hyphomonadales</taxon>
        <taxon>Hyphomonadaceae</taxon>
        <taxon>Hyphomonas</taxon>
    </lineage>
</organism>
<dbReference type="OrthoDB" id="9804312at2"/>
<dbReference type="EMBL" id="AWFF01000002">
    <property type="protein sequence ID" value="KCZ57001.1"/>
    <property type="molecule type" value="Genomic_DNA"/>
</dbReference>
<keyword evidence="3" id="KW-1185">Reference proteome</keyword>
<dbReference type="Gene3D" id="3.40.50.150">
    <property type="entry name" value="Vaccinia Virus protein VP39"/>
    <property type="match status" value="1"/>
</dbReference>
<proteinExistence type="predicted"/>
<evidence type="ECO:0000259" key="1">
    <source>
        <dbReference type="Pfam" id="PF13649"/>
    </source>
</evidence>
<evidence type="ECO:0000313" key="2">
    <source>
        <dbReference type="EMBL" id="KCZ57001.1"/>
    </source>
</evidence>
<comment type="caution">
    <text evidence="2">The sequence shown here is derived from an EMBL/GenBank/DDBJ whole genome shotgun (WGS) entry which is preliminary data.</text>
</comment>
<gene>
    <name evidence="2" type="ORF">HY29_07605</name>
</gene>
<dbReference type="InterPro" id="IPR029063">
    <property type="entry name" value="SAM-dependent_MTases_sf"/>
</dbReference>
<evidence type="ECO:0000313" key="3">
    <source>
        <dbReference type="Proteomes" id="UP000027037"/>
    </source>
</evidence>